<evidence type="ECO:0000256" key="4">
    <source>
        <dbReference type="ARBA" id="ARBA00022490"/>
    </source>
</evidence>
<keyword evidence="12" id="KW-1185">Reference proteome</keyword>
<reference evidence="11 12" key="1">
    <citation type="submission" date="2019-07" db="EMBL/GenBank/DDBJ databases">
        <title>Draft genome assembly of a fouling barnacle, Amphibalanus amphitrite (Darwin, 1854): The first reference genome for Thecostraca.</title>
        <authorList>
            <person name="Kim W."/>
        </authorList>
    </citation>
    <scope>NUCLEOTIDE SEQUENCE [LARGE SCALE GENOMIC DNA]</scope>
    <source>
        <strain evidence="11">SNU_AA5</strain>
        <tissue evidence="11">Soma without cirri and trophi</tissue>
    </source>
</reference>
<sequence>MQFLIMEKYTKLLESVKQQLIWLTREMIRNSVNGTEALCWNLMRQIVGGDVSPKNIWLAESLLDIYVENRAWLEKHSFLVASAVYSYLRIMEDHFAPQFQALRQKETTFVVQLLRERFADCMIIGRDLVRLLQHVARIPEVEAVWRDLLHNPTVLLPQFGGLLQLMQTRTSRRFLQCRLTPDMEKKLVFLTSQVRFGMQKRYQEWFQRQYLATTESQSLRCDLIRFIVGVIHPSNELLSSDIIPRWAVIGWLLTTCTSQVAIANAKLALFYDWLFYDAEKDNIMNIEPAVLVMHFSLRPHPAITATLLDFMCRVIPTFYPPLTDRVSRGMFTALHQIIKMRVLPSLSQLFQNPKLDKDLRKMLREWFAEFCTDAVVKSDDMQELGGDSLQSELAMPKSPPGDEATFSDEEDDVSPGSSPVKAEPPPVKAEPGVVKTEPAVVKPPFPPTEQASAPAPAPDESPPGDGDGPERPAGSPQPDDELTEAMEVLAAPLRKELDKLRNETDLELQCAAIERLCVAACEYELTEEENTALSTCLTALCSETLNSNVYPAPDELGEEALEDSISQPLFVLMRCLCDAPEEDPTRQTLIGVLAEMSERSPRLPYLLLHFINVRIAKEEKDTKVKWFGVYKELCHARDTNRELAVSVVEDLKTCQEEEQNLFIVLVPTLFTHLSTACVGNVELMNMIVSSLDSNQLLQLLSHIVQSDLVMFRKDSFMKVLNASLEWETFEQYCLWQLVEAHELTIDYILPLLTTIQSREHAEAVSCVMLMLRREEPCMELVKPLLQRTAEEPHDVFVASVLKYWSTEYEEQTARLIANLINRTSLTPNKRRRNSPRSNLPTTEQILCHLDQMRCALRSASFWSIDEVQTALSVAQSGSNEAQRKRFADLFALIEVEEEARTRRGRKAAARGRATTKSIQKSAETDSDESSEDEEVIKKPTKRRRRNNQLNSDSD</sequence>
<evidence type="ECO:0000256" key="8">
    <source>
        <dbReference type="SAM" id="MobiDB-lite"/>
    </source>
</evidence>
<protein>
    <recommendedName>
        <fullName evidence="6">SOSS complex subunit A homolog</fullName>
    </recommendedName>
</protein>
<evidence type="ECO:0000259" key="9">
    <source>
        <dbReference type="Pfam" id="PF10189"/>
    </source>
</evidence>
<evidence type="ECO:0000259" key="10">
    <source>
        <dbReference type="Pfam" id="PF24566"/>
    </source>
</evidence>
<comment type="caution">
    <text evidence="11">The sequence shown here is derived from an EMBL/GenBank/DDBJ whole genome shotgun (WGS) entry which is preliminary data.</text>
</comment>
<feature type="domain" description="Integrator complex subunit 3 N-terminal" evidence="9">
    <location>
        <begin position="1"/>
        <end position="365"/>
    </location>
</feature>
<dbReference type="InterPro" id="IPR045334">
    <property type="entry name" value="INTS3"/>
</dbReference>
<proteinExistence type="inferred from homology"/>
<dbReference type="GO" id="GO:0005634">
    <property type="term" value="C:nucleus"/>
    <property type="evidence" value="ECO:0007669"/>
    <property type="project" value="UniProtKB-SubCell"/>
</dbReference>
<dbReference type="PANTHER" id="PTHR13587">
    <property type="entry name" value="INTEGRATOR COMPLEX SUBUNIT 3"/>
    <property type="match status" value="1"/>
</dbReference>
<keyword evidence="5" id="KW-0539">Nucleus</keyword>
<evidence type="ECO:0000313" key="12">
    <source>
        <dbReference type="Proteomes" id="UP000440578"/>
    </source>
</evidence>
<evidence type="ECO:0000256" key="1">
    <source>
        <dbReference type="ARBA" id="ARBA00004123"/>
    </source>
</evidence>
<organism evidence="11 12">
    <name type="scientific">Amphibalanus amphitrite</name>
    <name type="common">Striped barnacle</name>
    <name type="synonym">Balanus amphitrite</name>
    <dbReference type="NCBI Taxonomy" id="1232801"/>
    <lineage>
        <taxon>Eukaryota</taxon>
        <taxon>Metazoa</taxon>
        <taxon>Ecdysozoa</taxon>
        <taxon>Arthropoda</taxon>
        <taxon>Crustacea</taxon>
        <taxon>Multicrustacea</taxon>
        <taxon>Cirripedia</taxon>
        <taxon>Thoracica</taxon>
        <taxon>Thoracicalcarea</taxon>
        <taxon>Balanomorpha</taxon>
        <taxon>Balanoidea</taxon>
        <taxon>Balanidae</taxon>
        <taxon>Amphibalaninae</taxon>
        <taxon>Amphibalanus</taxon>
    </lineage>
</organism>
<feature type="region of interest" description="Disordered" evidence="8">
    <location>
        <begin position="390"/>
        <end position="480"/>
    </location>
</feature>
<dbReference type="InterPro" id="IPR016024">
    <property type="entry name" value="ARM-type_fold"/>
</dbReference>
<dbReference type="GO" id="GO:0005737">
    <property type="term" value="C:cytoplasm"/>
    <property type="evidence" value="ECO:0007669"/>
    <property type="project" value="UniProtKB-SubCell"/>
</dbReference>
<evidence type="ECO:0000256" key="6">
    <source>
        <dbReference type="ARBA" id="ARBA00032741"/>
    </source>
</evidence>
<evidence type="ECO:0000256" key="3">
    <source>
        <dbReference type="ARBA" id="ARBA00006130"/>
    </source>
</evidence>
<accession>A0A6A4VM13</accession>
<feature type="region of interest" description="Disordered" evidence="8">
    <location>
        <begin position="901"/>
        <end position="954"/>
    </location>
</feature>
<evidence type="ECO:0000256" key="7">
    <source>
        <dbReference type="ARBA" id="ARBA00054331"/>
    </source>
</evidence>
<dbReference type="InterPro" id="IPR056518">
    <property type="entry name" value="HEAT_Ints3_C"/>
</dbReference>
<dbReference type="OrthoDB" id="2021145at2759"/>
<keyword evidence="4" id="KW-0963">Cytoplasm</keyword>
<comment type="subcellular location">
    <subcellularLocation>
        <location evidence="2">Cytoplasm</location>
    </subcellularLocation>
    <subcellularLocation>
        <location evidence="1">Nucleus</location>
    </subcellularLocation>
</comment>
<evidence type="ECO:0000313" key="11">
    <source>
        <dbReference type="EMBL" id="KAF0295626.1"/>
    </source>
</evidence>
<gene>
    <name evidence="11" type="primary">INTS3</name>
    <name evidence="11" type="ORF">FJT64_006905</name>
</gene>
<evidence type="ECO:0000256" key="5">
    <source>
        <dbReference type="ARBA" id="ARBA00023242"/>
    </source>
</evidence>
<name>A0A6A4VM13_AMPAM</name>
<dbReference type="PANTHER" id="PTHR13587:SF7">
    <property type="entry name" value="INTEGRATOR COMPLEX SUBUNIT 3"/>
    <property type="match status" value="1"/>
</dbReference>
<comment type="similarity">
    <text evidence="3">Belongs to the Integrator subunit 3 family.</text>
</comment>
<dbReference type="Pfam" id="PF10189">
    <property type="entry name" value="Ints3_N"/>
    <property type="match status" value="1"/>
</dbReference>
<comment type="function">
    <text evidence="7">Component of the integrator complex, a multiprotein complex that terminates RNA polymerase II (Pol II) transcription in the promoter-proximal region of genes. The integrator complex provides a quality checkpoint during transcription elongation by driving premature transcription termination of transcripts that are unfavorably configured for transcriptional elongation: the complex terminates transcription by (1) catalyzing dephosphorylation of the C-terminal domain (CTD) of Pol II subunit Polr2A/Rbp1 and Spt5, and (2) degrading the exiting nascent RNA transcript via endonuclease activity. The integrator complex is also involved in the 3'-end processing of the U7 snRNA, and also the spliceosomal snRNAs U1, U2, U4 and U5.</text>
</comment>
<dbReference type="Proteomes" id="UP000440578">
    <property type="component" value="Unassembled WGS sequence"/>
</dbReference>
<dbReference type="AlphaFoldDB" id="A0A6A4VM13"/>
<evidence type="ECO:0000256" key="2">
    <source>
        <dbReference type="ARBA" id="ARBA00004496"/>
    </source>
</evidence>
<dbReference type="EMBL" id="VIIS01001607">
    <property type="protein sequence ID" value="KAF0295626.1"/>
    <property type="molecule type" value="Genomic_DNA"/>
</dbReference>
<dbReference type="InterPro" id="IPR019333">
    <property type="entry name" value="INTS3_N"/>
</dbReference>
<feature type="compositionally biased region" description="Acidic residues" evidence="8">
    <location>
        <begin position="924"/>
        <end position="934"/>
    </location>
</feature>
<dbReference type="SUPFAM" id="SSF48371">
    <property type="entry name" value="ARM repeat"/>
    <property type="match status" value="1"/>
</dbReference>
<feature type="domain" description="Ints3-like C-terminal" evidence="10">
    <location>
        <begin position="498"/>
        <end position="892"/>
    </location>
</feature>
<dbReference type="Pfam" id="PF24566">
    <property type="entry name" value="HEAT_Ints3_C"/>
    <property type="match status" value="1"/>
</dbReference>